<proteinExistence type="predicted"/>
<keyword evidence="3" id="KW-1185">Reference proteome</keyword>
<feature type="compositionally biased region" description="Polar residues" evidence="1">
    <location>
        <begin position="1"/>
        <end position="10"/>
    </location>
</feature>
<protein>
    <submittedName>
        <fullName evidence="2">Uncharacterized protein</fullName>
    </submittedName>
</protein>
<evidence type="ECO:0000313" key="3">
    <source>
        <dbReference type="Proteomes" id="UP001428341"/>
    </source>
</evidence>
<comment type="caution">
    <text evidence="2">The sequence shown here is derived from an EMBL/GenBank/DDBJ whole genome shotgun (WGS) entry which is preliminary data.</text>
</comment>
<feature type="region of interest" description="Disordered" evidence="1">
    <location>
        <begin position="1"/>
        <end position="26"/>
    </location>
</feature>
<evidence type="ECO:0000256" key="1">
    <source>
        <dbReference type="SAM" id="MobiDB-lite"/>
    </source>
</evidence>
<reference evidence="2 3" key="1">
    <citation type="submission" date="2024-05" db="EMBL/GenBank/DDBJ databases">
        <title>Haplotype-resolved chromosome-level genome assembly of Huyou (Citrus changshanensis).</title>
        <authorList>
            <person name="Miao C."/>
            <person name="Chen W."/>
            <person name="Wu Y."/>
            <person name="Wang L."/>
            <person name="Zhao S."/>
            <person name="Grierson D."/>
            <person name="Xu C."/>
            <person name="Chen K."/>
        </authorList>
    </citation>
    <scope>NUCLEOTIDE SEQUENCE [LARGE SCALE GENOMIC DNA]</scope>
    <source>
        <strain evidence="2">01-14</strain>
        <tissue evidence="2">Leaf</tissue>
    </source>
</reference>
<dbReference type="AlphaFoldDB" id="A0AAP0LRR8"/>
<sequence length="60" mass="6197">MPAVSQGQSTAPPPAPTSDGESFNFQDINRPRNCICSDAGGVDSHVPYSLSPVPALVDVV</sequence>
<dbReference type="EMBL" id="JBCGBO010000024">
    <property type="protein sequence ID" value="KAK9181918.1"/>
    <property type="molecule type" value="Genomic_DNA"/>
</dbReference>
<gene>
    <name evidence="2" type="ORF">WN944_025059</name>
</gene>
<name>A0AAP0LRR8_9ROSI</name>
<evidence type="ECO:0000313" key="2">
    <source>
        <dbReference type="EMBL" id="KAK9181918.1"/>
    </source>
</evidence>
<accession>A0AAP0LRR8</accession>
<dbReference type="Proteomes" id="UP001428341">
    <property type="component" value="Unassembled WGS sequence"/>
</dbReference>
<organism evidence="2 3">
    <name type="scientific">Citrus x changshan-huyou</name>
    <dbReference type="NCBI Taxonomy" id="2935761"/>
    <lineage>
        <taxon>Eukaryota</taxon>
        <taxon>Viridiplantae</taxon>
        <taxon>Streptophyta</taxon>
        <taxon>Embryophyta</taxon>
        <taxon>Tracheophyta</taxon>
        <taxon>Spermatophyta</taxon>
        <taxon>Magnoliopsida</taxon>
        <taxon>eudicotyledons</taxon>
        <taxon>Gunneridae</taxon>
        <taxon>Pentapetalae</taxon>
        <taxon>rosids</taxon>
        <taxon>malvids</taxon>
        <taxon>Sapindales</taxon>
        <taxon>Rutaceae</taxon>
        <taxon>Aurantioideae</taxon>
        <taxon>Citrus</taxon>
    </lineage>
</organism>